<evidence type="ECO:0008006" key="4">
    <source>
        <dbReference type="Google" id="ProtNLM"/>
    </source>
</evidence>
<comment type="caution">
    <text evidence="2">The sequence shown here is derived from an EMBL/GenBank/DDBJ whole genome shotgun (WGS) entry which is preliminary data.</text>
</comment>
<gene>
    <name evidence="2" type="ORF">EAH86_02490</name>
</gene>
<keyword evidence="1" id="KW-0812">Transmembrane</keyword>
<evidence type="ECO:0000256" key="1">
    <source>
        <dbReference type="SAM" id="Phobius"/>
    </source>
</evidence>
<feature type="transmembrane region" description="Helical" evidence="1">
    <location>
        <begin position="6"/>
        <end position="21"/>
    </location>
</feature>
<dbReference type="EMBL" id="RCZM01000001">
    <property type="protein sequence ID" value="TPG19376.1"/>
    <property type="molecule type" value="Genomic_DNA"/>
</dbReference>
<reference evidence="2 3" key="1">
    <citation type="journal article" date="2019" name="Environ. Microbiol.">
        <title>Species interactions and distinct microbial communities in high Arctic permafrost affected cryosols are associated with the CH4 and CO2 gas fluxes.</title>
        <authorList>
            <person name="Altshuler I."/>
            <person name="Hamel J."/>
            <person name="Turney S."/>
            <person name="Magnuson E."/>
            <person name="Levesque R."/>
            <person name="Greer C."/>
            <person name="Whyte L.G."/>
        </authorList>
    </citation>
    <scope>NUCLEOTIDE SEQUENCE [LARGE SCALE GENOMIC DNA]</scope>
    <source>
        <strain evidence="2 3">S9.3A</strain>
    </source>
</reference>
<accession>A0A502D5M0</accession>
<feature type="transmembrane region" description="Helical" evidence="1">
    <location>
        <begin position="110"/>
        <end position="131"/>
    </location>
</feature>
<name>A0A502D5M0_9MICO</name>
<proteinExistence type="predicted"/>
<feature type="transmembrane region" description="Helical" evidence="1">
    <location>
        <begin position="67"/>
        <end position="90"/>
    </location>
</feature>
<dbReference type="Proteomes" id="UP000317722">
    <property type="component" value="Unassembled WGS sequence"/>
</dbReference>
<organism evidence="2 3">
    <name type="scientific">Pedococcus bigeumensis</name>
    <dbReference type="NCBI Taxonomy" id="433644"/>
    <lineage>
        <taxon>Bacteria</taxon>
        <taxon>Bacillati</taxon>
        <taxon>Actinomycetota</taxon>
        <taxon>Actinomycetes</taxon>
        <taxon>Micrococcales</taxon>
        <taxon>Intrasporangiaceae</taxon>
        <taxon>Pedococcus</taxon>
    </lineage>
</organism>
<dbReference type="OrthoDB" id="4868296at2"/>
<dbReference type="RefSeq" id="WP_140737022.1">
    <property type="nucleotide sequence ID" value="NZ_RCZM01000001.1"/>
</dbReference>
<keyword evidence="3" id="KW-1185">Reference proteome</keyword>
<keyword evidence="1" id="KW-1133">Transmembrane helix</keyword>
<keyword evidence="1" id="KW-0472">Membrane</keyword>
<dbReference type="AlphaFoldDB" id="A0A502D5M0"/>
<protein>
    <recommendedName>
        <fullName evidence="4">Integral membrane protein</fullName>
    </recommendedName>
</protein>
<evidence type="ECO:0000313" key="3">
    <source>
        <dbReference type="Proteomes" id="UP000317722"/>
    </source>
</evidence>
<sequence>MDLVNAVWMLTALAAVVVMLTRSRLIATEKQSGVTETPRGLLNSHTTLGVVALATWIAWLVGAPRLVGWVAMVARWVVVLIGLIVLARWLPTRGRHATGATDDGWAHGPWLSALGHVGMLLGIAFFTWVFVGDRL</sequence>
<evidence type="ECO:0000313" key="2">
    <source>
        <dbReference type="EMBL" id="TPG19376.1"/>
    </source>
</evidence>
<feature type="transmembrane region" description="Helical" evidence="1">
    <location>
        <begin position="41"/>
        <end position="61"/>
    </location>
</feature>